<dbReference type="eggNOG" id="KOG1491">
    <property type="taxonomic scope" value="Eukaryota"/>
</dbReference>
<evidence type="ECO:0000256" key="3">
    <source>
        <dbReference type="ARBA" id="ARBA00022490"/>
    </source>
</evidence>
<dbReference type="PROSITE" id="PS51880">
    <property type="entry name" value="TGS"/>
    <property type="match status" value="1"/>
</dbReference>
<dbReference type="GO" id="GO:0016887">
    <property type="term" value="F:ATP hydrolysis activity"/>
    <property type="evidence" value="ECO:0007669"/>
    <property type="project" value="InterPro"/>
</dbReference>
<dbReference type="InterPro" id="IPR041706">
    <property type="entry name" value="YchF_N"/>
</dbReference>
<dbReference type="PRINTS" id="PR00326">
    <property type="entry name" value="GTP1OBG"/>
</dbReference>
<dbReference type="EMBL" id="KB932211">
    <property type="protein sequence ID" value="KCV67992.1"/>
    <property type="molecule type" value="Genomic_DNA"/>
</dbReference>
<keyword evidence="8" id="KW-0460">Magnesium</keyword>
<dbReference type="FunFam" id="3.10.20.30:FF:000001">
    <property type="entry name" value="Ribosome-binding ATPase YchF"/>
    <property type="match status" value="1"/>
</dbReference>
<dbReference type="Gene3D" id="3.40.50.300">
    <property type="entry name" value="P-loop containing nucleotide triphosphate hydrolases"/>
    <property type="match status" value="1"/>
</dbReference>
<dbReference type="AlphaFoldDB" id="A0A058Z3C7"/>
<dbReference type="CDD" id="cd01900">
    <property type="entry name" value="YchF"/>
    <property type="match status" value="1"/>
</dbReference>
<name>A0A058Z3C7_FONAL</name>
<evidence type="ECO:0000256" key="1">
    <source>
        <dbReference type="ARBA" id="ARBA00001946"/>
    </source>
</evidence>
<dbReference type="Gene3D" id="1.10.150.300">
    <property type="entry name" value="TGS-like domain"/>
    <property type="match status" value="1"/>
</dbReference>
<dbReference type="PROSITE" id="PS51710">
    <property type="entry name" value="G_OBG"/>
    <property type="match status" value="1"/>
</dbReference>
<dbReference type="PANTHER" id="PTHR23305">
    <property type="entry name" value="OBG GTPASE FAMILY"/>
    <property type="match status" value="1"/>
</dbReference>
<dbReference type="PIRSF" id="PIRSF006641">
    <property type="entry name" value="CHP00092"/>
    <property type="match status" value="1"/>
</dbReference>
<dbReference type="InterPro" id="IPR027417">
    <property type="entry name" value="P-loop_NTPase"/>
</dbReference>
<keyword evidence="7" id="KW-0067">ATP-binding</keyword>
<dbReference type="OrthoDB" id="424823at2759"/>
<keyword evidence="5" id="KW-0547">Nucleotide-binding</keyword>
<dbReference type="SUPFAM" id="SSF81271">
    <property type="entry name" value="TGS-like"/>
    <property type="match status" value="1"/>
</dbReference>
<dbReference type="OMA" id="VLRCFDN"/>
<dbReference type="GO" id="GO:0005525">
    <property type="term" value="F:GTP binding"/>
    <property type="evidence" value="ECO:0007669"/>
    <property type="project" value="InterPro"/>
</dbReference>
<dbReference type="InterPro" id="IPR031167">
    <property type="entry name" value="G_OBG"/>
</dbReference>
<evidence type="ECO:0000259" key="9">
    <source>
        <dbReference type="PROSITE" id="PS51710"/>
    </source>
</evidence>
<dbReference type="Pfam" id="PF06071">
    <property type="entry name" value="YchF-GTPase_C"/>
    <property type="match status" value="1"/>
</dbReference>
<dbReference type="SUPFAM" id="SSF52540">
    <property type="entry name" value="P-loop containing nucleoside triphosphate hydrolases"/>
    <property type="match status" value="1"/>
</dbReference>
<evidence type="ECO:0000256" key="6">
    <source>
        <dbReference type="ARBA" id="ARBA00022801"/>
    </source>
</evidence>
<dbReference type="GeneID" id="20530183"/>
<organism evidence="11">
    <name type="scientific">Fonticula alba</name>
    <name type="common">Slime mold</name>
    <dbReference type="NCBI Taxonomy" id="691883"/>
    <lineage>
        <taxon>Eukaryota</taxon>
        <taxon>Rotosphaerida</taxon>
        <taxon>Fonticulaceae</taxon>
        <taxon>Fonticula</taxon>
    </lineage>
</organism>
<evidence type="ECO:0000259" key="10">
    <source>
        <dbReference type="PROSITE" id="PS51880"/>
    </source>
</evidence>
<feature type="domain" description="TGS" evidence="10">
    <location>
        <begin position="285"/>
        <end position="368"/>
    </location>
</feature>
<dbReference type="GO" id="GO:0046872">
    <property type="term" value="F:metal ion binding"/>
    <property type="evidence" value="ECO:0007669"/>
    <property type="project" value="UniProtKB-KW"/>
</dbReference>
<evidence type="ECO:0000256" key="7">
    <source>
        <dbReference type="ARBA" id="ARBA00022840"/>
    </source>
</evidence>
<dbReference type="InterPro" id="IPR004396">
    <property type="entry name" value="ATPase_YchF/OLA1"/>
</dbReference>
<keyword evidence="4" id="KW-0479">Metal-binding</keyword>
<evidence type="ECO:0000256" key="4">
    <source>
        <dbReference type="ARBA" id="ARBA00022723"/>
    </source>
</evidence>
<dbReference type="InterPro" id="IPR006073">
    <property type="entry name" value="GTP-bd"/>
</dbReference>
<evidence type="ECO:0000313" key="11">
    <source>
        <dbReference type="EMBL" id="KCV67992.1"/>
    </source>
</evidence>
<comment type="cofactor">
    <cofactor evidence="1">
        <name>Mg(2+)</name>
        <dbReference type="ChEBI" id="CHEBI:18420"/>
    </cofactor>
</comment>
<dbReference type="InterPro" id="IPR013029">
    <property type="entry name" value="YchF_C"/>
</dbReference>
<dbReference type="RefSeq" id="XP_009497559.1">
    <property type="nucleotide sequence ID" value="XM_009499284.1"/>
</dbReference>
<evidence type="ECO:0000256" key="2">
    <source>
        <dbReference type="ARBA" id="ARBA00004514"/>
    </source>
</evidence>
<dbReference type="STRING" id="691883.A0A058Z3C7"/>
<dbReference type="Proteomes" id="UP000030693">
    <property type="component" value="Unassembled WGS sequence"/>
</dbReference>
<reference evidence="11" key="1">
    <citation type="submission" date="2013-04" db="EMBL/GenBank/DDBJ databases">
        <title>The Genome Sequence of Fonticula alba ATCC 38817.</title>
        <authorList>
            <consortium name="The Broad Institute Genomics Platform"/>
            <person name="Russ C."/>
            <person name="Cuomo C."/>
            <person name="Burger G."/>
            <person name="Gray M.W."/>
            <person name="Holland P.W.H."/>
            <person name="King N."/>
            <person name="Lang F.B.F."/>
            <person name="Roger A.J."/>
            <person name="Ruiz-Trillo I."/>
            <person name="Brown M."/>
            <person name="Walker B."/>
            <person name="Young S."/>
            <person name="Zeng Q."/>
            <person name="Gargeya S."/>
            <person name="Fitzgerald M."/>
            <person name="Haas B."/>
            <person name="Abouelleil A."/>
            <person name="Allen A.W."/>
            <person name="Alvarado L."/>
            <person name="Arachchi H.M."/>
            <person name="Berlin A.M."/>
            <person name="Chapman S.B."/>
            <person name="Gainer-Dewar J."/>
            <person name="Goldberg J."/>
            <person name="Griggs A."/>
            <person name="Gujja S."/>
            <person name="Hansen M."/>
            <person name="Howarth C."/>
            <person name="Imamovic A."/>
            <person name="Ireland A."/>
            <person name="Larimer J."/>
            <person name="McCowan C."/>
            <person name="Murphy C."/>
            <person name="Pearson M."/>
            <person name="Poon T.W."/>
            <person name="Priest M."/>
            <person name="Roberts A."/>
            <person name="Saif S."/>
            <person name="Shea T."/>
            <person name="Sisk P."/>
            <person name="Sykes S."/>
            <person name="Wortman J."/>
            <person name="Nusbaum C."/>
            <person name="Birren B."/>
        </authorList>
    </citation>
    <scope>NUCLEOTIDE SEQUENCE [LARGE SCALE GENOMIC DNA]</scope>
    <source>
        <strain evidence="11">ATCC 38817</strain>
    </source>
</reference>
<evidence type="ECO:0000256" key="5">
    <source>
        <dbReference type="ARBA" id="ARBA00022741"/>
    </source>
</evidence>
<dbReference type="InterPro" id="IPR012675">
    <property type="entry name" value="Beta-grasp_dom_sf"/>
</dbReference>
<dbReference type="PANTHER" id="PTHR23305:SF11">
    <property type="entry name" value="OBG-LIKE ATPASE 1"/>
    <property type="match status" value="1"/>
</dbReference>
<dbReference type="InterPro" id="IPR012676">
    <property type="entry name" value="TGS-like"/>
</dbReference>
<dbReference type="InterPro" id="IPR004095">
    <property type="entry name" value="TGS"/>
</dbReference>
<dbReference type="InterPro" id="IPR023192">
    <property type="entry name" value="TGS-like_dom_sf"/>
</dbReference>
<keyword evidence="3" id="KW-0963">Cytoplasm</keyword>
<sequence>MPTNKTARGGAKSTFFNALTQSAVPAENFPFCTIDPSEAHVYVPDERFDWLCEVAKPSKVSPAHLTVMDIAGLVKGAAEGQGLGNAFLSHIRAVDAIFHMVRAFDSDDITHVEGDIDPVRDMSIIHNELRLKDEEFLERKKNELDKKGAGRGANRDLKEEYDMVVKIYEHVASGKEVRFGDWSGKEVDYLNTLQLLTAKPVVYLCNVNQADYIRKKNKYLMKIKQWVDEREAESPIKPAIIPICVDMEMAATALGSPEEKEEFFKSRGTTSIMPRIITTGYKALNLIYYFTQGDVEVRAWTIRKGTKAPQAAGVIHSDLERGFIMAEVMSFADLKEEGSEAACKAAGKYKSKGKDYVVEDGDVIFFKFNVTAQKKK</sequence>
<dbReference type="FunFam" id="1.10.150.300:FF:000003">
    <property type="entry name" value="Obg-like ATPase 1"/>
    <property type="match status" value="1"/>
</dbReference>
<dbReference type="GO" id="GO:0005524">
    <property type="term" value="F:ATP binding"/>
    <property type="evidence" value="ECO:0007669"/>
    <property type="project" value="UniProtKB-KW"/>
</dbReference>
<feature type="domain" description="OBG-type G" evidence="9">
    <location>
        <begin position="12"/>
        <end position="263"/>
    </location>
</feature>
<keyword evidence="12" id="KW-1185">Reference proteome</keyword>
<dbReference type="GO" id="GO:0005829">
    <property type="term" value="C:cytosol"/>
    <property type="evidence" value="ECO:0007669"/>
    <property type="project" value="UniProtKB-SubCell"/>
</dbReference>
<proteinExistence type="predicted"/>
<accession>A0A058Z3C7</accession>
<protein>
    <submittedName>
        <fullName evidence="11">GTP-binding protein YchF</fullName>
    </submittedName>
</protein>
<dbReference type="Pfam" id="PF01926">
    <property type="entry name" value="MMR_HSR1"/>
    <property type="match status" value="1"/>
</dbReference>
<dbReference type="NCBIfam" id="TIGR00092">
    <property type="entry name" value="redox-regulated ATPase YchF"/>
    <property type="match status" value="1"/>
</dbReference>
<evidence type="ECO:0000313" key="12">
    <source>
        <dbReference type="Proteomes" id="UP000030693"/>
    </source>
</evidence>
<dbReference type="Gene3D" id="3.10.20.30">
    <property type="match status" value="1"/>
</dbReference>
<keyword evidence="6" id="KW-0378">Hydrolase</keyword>
<dbReference type="CDD" id="cd04867">
    <property type="entry name" value="TGS_YchF_OLA1"/>
    <property type="match status" value="1"/>
</dbReference>
<evidence type="ECO:0000256" key="8">
    <source>
        <dbReference type="ARBA" id="ARBA00022842"/>
    </source>
</evidence>
<dbReference type="GO" id="GO:0006950">
    <property type="term" value="P:response to stress"/>
    <property type="evidence" value="ECO:0007669"/>
    <property type="project" value="UniProtKB-ARBA"/>
</dbReference>
<comment type="subcellular location">
    <subcellularLocation>
        <location evidence="2">Cytoplasm</location>
        <location evidence="2">Cytosol</location>
    </subcellularLocation>
</comment>
<gene>
    <name evidence="11" type="ORF">H696_05458</name>
</gene>